<feature type="transmembrane region" description="Helical" evidence="6">
    <location>
        <begin position="104"/>
        <end position="127"/>
    </location>
</feature>
<dbReference type="GO" id="GO:0016020">
    <property type="term" value="C:membrane"/>
    <property type="evidence" value="ECO:0007669"/>
    <property type="project" value="UniProtKB-SubCell"/>
</dbReference>
<dbReference type="AlphaFoldDB" id="A0A2V1DWE8"/>
<dbReference type="Pfam" id="PF20684">
    <property type="entry name" value="Fung_rhodopsin"/>
    <property type="match status" value="1"/>
</dbReference>
<accession>A0A2V1DWE8</accession>
<dbReference type="PANTHER" id="PTHR33048">
    <property type="entry name" value="PTH11-LIKE INTEGRAL MEMBRANE PROTEIN (AFU_ORTHOLOGUE AFUA_5G11245)"/>
    <property type="match status" value="1"/>
</dbReference>
<name>A0A2V1DWE8_9PLEO</name>
<protein>
    <recommendedName>
        <fullName evidence="7">Rhodopsin domain-containing protein</fullName>
    </recommendedName>
</protein>
<organism evidence="8 9">
    <name type="scientific">Periconia macrospinosa</name>
    <dbReference type="NCBI Taxonomy" id="97972"/>
    <lineage>
        <taxon>Eukaryota</taxon>
        <taxon>Fungi</taxon>
        <taxon>Dikarya</taxon>
        <taxon>Ascomycota</taxon>
        <taxon>Pezizomycotina</taxon>
        <taxon>Dothideomycetes</taxon>
        <taxon>Pleosporomycetidae</taxon>
        <taxon>Pleosporales</taxon>
        <taxon>Massarineae</taxon>
        <taxon>Periconiaceae</taxon>
        <taxon>Periconia</taxon>
    </lineage>
</organism>
<feature type="non-terminal residue" evidence="8">
    <location>
        <position position="258"/>
    </location>
</feature>
<dbReference type="Proteomes" id="UP000244855">
    <property type="component" value="Unassembled WGS sequence"/>
</dbReference>
<dbReference type="InterPro" id="IPR049326">
    <property type="entry name" value="Rhodopsin_dom_fungi"/>
</dbReference>
<keyword evidence="3 6" id="KW-1133">Transmembrane helix</keyword>
<reference evidence="8 9" key="1">
    <citation type="journal article" date="2018" name="Sci. Rep.">
        <title>Comparative genomics provides insights into the lifestyle and reveals functional heterogeneity of dark septate endophytic fungi.</title>
        <authorList>
            <person name="Knapp D.G."/>
            <person name="Nemeth J.B."/>
            <person name="Barry K."/>
            <person name="Hainaut M."/>
            <person name="Henrissat B."/>
            <person name="Johnson J."/>
            <person name="Kuo A."/>
            <person name="Lim J.H.P."/>
            <person name="Lipzen A."/>
            <person name="Nolan M."/>
            <person name="Ohm R.A."/>
            <person name="Tamas L."/>
            <person name="Grigoriev I.V."/>
            <person name="Spatafora J.W."/>
            <person name="Nagy L.G."/>
            <person name="Kovacs G.M."/>
        </authorList>
    </citation>
    <scope>NUCLEOTIDE SEQUENCE [LARGE SCALE GENOMIC DNA]</scope>
    <source>
        <strain evidence="8 9">DSE2036</strain>
    </source>
</reference>
<comment type="subcellular location">
    <subcellularLocation>
        <location evidence="1">Membrane</location>
        <topology evidence="1">Multi-pass membrane protein</topology>
    </subcellularLocation>
</comment>
<dbReference type="PANTHER" id="PTHR33048:SF129">
    <property type="entry name" value="INTEGRAL MEMBRANE PROTEIN-RELATED"/>
    <property type="match status" value="1"/>
</dbReference>
<keyword evidence="2 6" id="KW-0812">Transmembrane</keyword>
<proteinExistence type="inferred from homology"/>
<sequence>LFTLALILYGLRIYTRIFPTFKLASTDYIISVAVLFVVTGFGCSMAAMRYSYGRHSYYVSSADQTKIIKRIFITGFLGWWASSLARISIGTMLLRFQISNTWRVVLWILISIQLGMVLTANICQLLLCSPIRANWEYVPNAVCWPPIKTQIFSYVYSGMGVCSDPIFAIMPVVFIYSLNRPAMERVLMGVLMALGIVAVVAGGMKLYYTNTFAIGADLLRDALPLFMWFRVEEIALVASSSAPFLKSPIERTLNRLGI</sequence>
<evidence type="ECO:0000256" key="3">
    <source>
        <dbReference type="ARBA" id="ARBA00022989"/>
    </source>
</evidence>
<evidence type="ECO:0000313" key="8">
    <source>
        <dbReference type="EMBL" id="PVI01585.1"/>
    </source>
</evidence>
<keyword evidence="4 6" id="KW-0472">Membrane</keyword>
<feature type="transmembrane region" description="Helical" evidence="6">
    <location>
        <begin position="28"/>
        <end position="50"/>
    </location>
</feature>
<keyword evidence="9" id="KW-1185">Reference proteome</keyword>
<feature type="transmembrane region" description="Helical" evidence="6">
    <location>
        <begin position="186"/>
        <end position="207"/>
    </location>
</feature>
<feature type="non-terminal residue" evidence="8">
    <location>
        <position position="1"/>
    </location>
</feature>
<evidence type="ECO:0000256" key="1">
    <source>
        <dbReference type="ARBA" id="ARBA00004141"/>
    </source>
</evidence>
<dbReference type="InterPro" id="IPR052337">
    <property type="entry name" value="SAT4-like"/>
</dbReference>
<evidence type="ECO:0000256" key="6">
    <source>
        <dbReference type="SAM" id="Phobius"/>
    </source>
</evidence>
<feature type="domain" description="Rhodopsin" evidence="7">
    <location>
        <begin position="11"/>
        <end position="251"/>
    </location>
</feature>
<comment type="similarity">
    <text evidence="5">Belongs to the SAT4 family.</text>
</comment>
<feature type="transmembrane region" description="Helical" evidence="6">
    <location>
        <begin position="71"/>
        <end position="98"/>
    </location>
</feature>
<dbReference type="EMBL" id="KZ805355">
    <property type="protein sequence ID" value="PVI01585.1"/>
    <property type="molecule type" value="Genomic_DNA"/>
</dbReference>
<dbReference type="OrthoDB" id="5278984at2759"/>
<evidence type="ECO:0000256" key="4">
    <source>
        <dbReference type="ARBA" id="ARBA00023136"/>
    </source>
</evidence>
<evidence type="ECO:0000313" key="9">
    <source>
        <dbReference type="Proteomes" id="UP000244855"/>
    </source>
</evidence>
<evidence type="ECO:0000256" key="5">
    <source>
        <dbReference type="ARBA" id="ARBA00038359"/>
    </source>
</evidence>
<evidence type="ECO:0000256" key="2">
    <source>
        <dbReference type="ARBA" id="ARBA00022692"/>
    </source>
</evidence>
<evidence type="ECO:0000259" key="7">
    <source>
        <dbReference type="Pfam" id="PF20684"/>
    </source>
</evidence>
<gene>
    <name evidence="8" type="ORF">DM02DRAFT_500019</name>
</gene>